<feature type="transmembrane region" description="Helical" evidence="1">
    <location>
        <begin position="295"/>
        <end position="313"/>
    </location>
</feature>
<dbReference type="PANTHER" id="PTHR23028">
    <property type="entry name" value="ACETYLTRANSFERASE"/>
    <property type="match status" value="1"/>
</dbReference>
<dbReference type="Pfam" id="PF19040">
    <property type="entry name" value="SGNH"/>
    <property type="match status" value="1"/>
</dbReference>
<keyword evidence="5" id="KW-1185">Reference proteome</keyword>
<dbReference type="PANTHER" id="PTHR23028:SF53">
    <property type="entry name" value="ACYL_TRANSF_3 DOMAIN-CONTAINING PROTEIN"/>
    <property type="match status" value="1"/>
</dbReference>
<proteinExistence type="predicted"/>
<keyword evidence="4" id="KW-0012">Acyltransferase</keyword>
<feature type="transmembrane region" description="Helical" evidence="1">
    <location>
        <begin position="103"/>
        <end position="123"/>
    </location>
</feature>
<dbReference type="InterPro" id="IPR002656">
    <property type="entry name" value="Acyl_transf_3_dom"/>
</dbReference>
<dbReference type="EMBL" id="BMXE01000004">
    <property type="protein sequence ID" value="GHB36022.1"/>
    <property type="molecule type" value="Genomic_DNA"/>
</dbReference>
<keyword evidence="4" id="KW-0808">Transferase</keyword>
<feature type="transmembrane region" description="Helical" evidence="1">
    <location>
        <begin position="320"/>
        <end position="340"/>
    </location>
</feature>
<feature type="domain" description="SGNH" evidence="3">
    <location>
        <begin position="419"/>
        <end position="654"/>
    </location>
</feature>
<evidence type="ECO:0000313" key="5">
    <source>
        <dbReference type="Proteomes" id="UP000637980"/>
    </source>
</evidence>
<evidence type="ECO:0000259" key="2">
    <source>
        <dbReference type="Pfam" id="PF01757"/>
    </source>
</evidence>
<organism evidence="4 5">
    <name type="scientific">Pseudovibrio japonicus</name>
    <dbReference type="NCBI Taxonomy" id="366534"/>
    <lineage>
        <taxon>Bacteria</taxon>
        <taxon>Pseudomonadati</taxon>
        <taxon>Pseudomonadota</taxon>
        <taxon>Alphaproteobacteria</taxon>
        <taxon>Hyphomicrobiales</taxon>
        <taxon>Stappiaceae</taxon>
        <taxon>Pseudovibrio</taxon>
    </lineage>
</organism>
<dbReference type="RefSeq" id="WP_189437303.1">
    <property type="nucleotide sequence ID" value="NZ_BMXE01000004.1"/>
</dbReference>
<evidence type="ECO:0000256" key="1">
    <source>
        <dbReference type="SAM" id="Phobius"/>
    </source>
</evidence>
<feature type="domain" description="Acyltransferase 3" evidence="2">
    <location>
        <begin position="14"/>
        <end position="340"/>
    </location>
</feature>
<feature type="transmembrane region" description="Helical" evidence="1">
    <location>
        <begin position="144"/>
        <end position="164"/>
    </location>
</feature>
<dbReference type="InterPro" id="IPR043968">
    <property type="entry name" value="SGNH"/>
</dbReference>
<evidence type="ECO:0000259" key="3">
    <source>
        <dbReference type="Pfam" id="PF19040"/>
    </source>
</evidence>
<dbReference type="InterPro" id="IPR050879">
    <property type="entry name" value="Acyltransferase_3"/>
</dbReference>
<feature type="transmembrane region" description="Helical" evidence="1">
    <location>
        <begin position="16"/>
        <end position="33"/>
    </location>
</feature>
<gene>
    <name evidence="4" type="ORF">GCM10007094_27040</name>
</gene>
<name>A0ABQ3EMS3_9HYPH</name>
<dbReference type="Pfam" id="PF01757">
    <property type="entry name" value="Acyl_transf_3"/>
    <property type="match status" value="1"/>
</dbReference>
<keyword evidence="1" id="KW-1133">Transmembrane helix</keyword>
<dbReference type="Proteomes" id="UP000637980">
    <property type="component" value="Unassembled WGS sequence"/>
</dbReference>
<feature type="transmembrane region" description="Helical" evidence="1">
    <location>
        <begin position="229"/>
        <end position="249"/>
    </location>
</feature>
<sequence>MTSTKNQRLGYRPDIEGLRGLAVAFVVLFHFNLPGVAGGFIGVDIFFVLSGFLMTQIVLGRQFDWSLHGVGRFYRKRFWRIAPAYYVVLAALALLFLSYPSEFLLYDFPVSFLYASLFSYNIYAPSSGAGYFDIAAIEKPVLHLWSLGVEVQFYLLWPLLLFIISKRSLLFKVSVIGSVALVSFISAVILAVHDPEVAYFSILTRLWQFCVGGLIAIVSQEKDVRQSSISSNLVSAFGILTLAVCAFYAPQAGWPGFVALVPTLATAVLLWQGVAGNKVTAYSLELSPVRALGRISYSLYLVHWPIVVLMHIMDPMRESLFVRAHMGVALSLLLACLLYWLVEKPFRVCGRQPVPVHKRWLTAMTALTVLFSLVVINNSQLLRAFIPDNVLEMTLQLQQDHSFEEDHCRQLSGPQRTFTCDVGFEEAKPSLFVWGDSHARVLGLGMSEAFEAAKLRAVVFQTPACGPYLYNYKNSAAKCAHFNRETVGRQLGRFPEAKTVVIAARWHSLLNLTRAGEETDVSAAQSSILPAEVVHLEESLQFLGRLGKSVVIATQVPEAVSPQRLKPCRILYLYRDREVYEPACKFREMDDLDRQFRLDRTLQMVADKYDFVELADLKSVLCEGQNCQMADAGGFYYVDNNHLSVTGASKVVRELFLGSP</sequence>
<dbReference type="GO" id="GO:0016746">
    <property type="term" value="F:acyltransferase activity"/>
    <property type="evidence" value="ECO:0007669"/>
    <property type="project" value="UniProtKB-KW"/>
</dbReference>
<feature type="transmembrane region" description="Helical" evidence="1">
    <location>
        <begin position="170"/>
        <end position="190"/>
    </location>
</feature>
<evidence type="ECO:0000313" key="4">
    <source>
        <dbReference type="EMBL" id="GHB36022.1"/>
    </source>
</evidence>
<keyword evidence="1" id="KW-0812">Transmembrane</keyword>
<feature type="transmembrane region" description="Helical" evidence="1">
    <location>
        <begin position="197"/>
        <end position="217"/>
    </location>
</feature>
<keyword evidence="1" id="KW-0472">Membrane</keyword>
<protein>
    <submittedName>
        <fullName evidence="4">Acyltransferase</fullName>
    </submittedName>
</protein>
<feature type="transmembrane region" description="Helical" evidence="1">
    <location>
        <begin position="78"/>
        <end position="97"/>
    </location>
</feature>
<comment type="caution">
    <text evidence="4">The sequence shown here is derived from an EMBL/GenBank/DDBJ whole genome shotgun (WGS) entry which is preliminary data.</text>
</comment>
<reference evidence="5" key="1">
    <citation type="journal article" date="2019" name="Int. J. Syst. Evol. Microbiol.">
        <title>The Global Catalogue of Microorganisms (GCM) 10K type strain sequencing project: providing services to taxonomists for standard genome sequencing and annotation.</title>
        <authorList>
            <consortium name="The Broad Institute Genomics Platform"/>
            <consortium name="The Broad Institute Genome Sequencing Center for Infectious Disease"/>
            <person name="Wu L."/>
            <person name="Ma J."/>
        </authorList>
    </citation>
    <scope>NUCLEOTIDE SEQUENCE [LARGE SCALE GENOMIC DNA]</scope>
    <source>
        <strain evidence="5">KCTC 12861</strain>
    </source>
</reference>
<accession>A0ABQ3EMS3</accession>